<accession>A0A347VRB0</accession>
<dbReference type="RefSeq" id="WP_034570909.1">
    <property type="nucleotide sequence ID" value="NZ_JRMP02000023.1"/>
</dbReference>
<dbReference type="OrthoDB" id="5330126at2"/>
<evidence type="ECO:0000313" key="5">
    <source>
        <dbReference type="Proteomes" id="UP000477070"/>
    </source>
</evidence>
<organism evidence="3 4">
    <name type="scientific">Helicobacter saguini</name>
    <dbReference type="NCBI Taxonomy" id="1548018"/>
    <lineage>
        <taxon>Bacteria</taxon>
        <taxon>Pseudomonadati</taxon>
        <taxon>Campylobacterota</taxon>
        <taxon>Epsilonproteobacteria</taxon>
        <taxon>Campylobacterales</taxon>
        <taxon>Helicobacteraceae</taxon>
        <taxon>Helicobacter</taxon>
    </lineage>
</organism>
<dbReference type="EMBL" id="QBIU01000001">
    <property type="protein sequence ID" value="MWV68714.1"/>
    <property type="molecule type" value="Genomic_DNA"/>
</dbReference>
<name>A0A347VRB0_9HELI</name>
<protein>
    <recommendedName>
        <fullName evidence="6">Outer membrane beta-barrel protein</fullName>
    </recommendedName>
</protein>
<proteinExistence type="predicted"/>
<reference evidence="3" key="3">
    <citation type="submission" date="2018-04" db="EMBL/GenBank/DDBJ databases">
        <authorList>
            <person name="Sheh A."/>
            <person name="Shen Z."/>
            <person name="Mannion A.J."/>
            <person name="Fox J.G."/>
        </authorList>
    </citation>
    <scope>NUCLEOTIDE SEQUENCE</scope>
    <source>
        <strain evidence="3">MIT 97-6194</strain>
    </source>
</reference>
<evidence type="ECO:0000313" key="2">
    <source>
        <dbReference type="EMBL" id="MWV68714.1"/>
    </source>
</evidence>
<feature type="coiled-coil region" evidence="1">
    <location>
        <begin position="45"/>
        <end position="72"/>
    </location>
</feature>
<keyword evidence="1" id="KW-0175">Coiled coil</keyword>
<dbReference type="Proteomes" id="UP000477070">
    <property type="component" value="Unassembled WGS sequence"/>
</dbReference>
<gene>
    <name evidence="2" type="ORF">DCO61_01380</name>
    <name evidence="3" type="ORF">LS64_010835</name>
</gene>
<comment type="caution">
    <text evidence="3">The sequence shown here is derived from an EMBL/GenBank/DDBJ whole genome shotgun (WGS) entry which is preliminary data.</text>
</comment>
<keyword evidence="4" id="KW-1185">Reference proteome</keyword>
<reference evidence="3 4" key="2">
    <citation type="journal article" date="2016" name="Infect. Immun.">
        <title>Helicobacter saguini, a Novel Helicobacter Isolated from Cotton-Top Tamarins with Ulcerative Colitis, Has Proinflammatory Properties and Induces Typhlocolitis and Dysplasia in Gnotobiotic IL-10-/- Mice.</title>
        <authorList>
            <person name="Shen Z."/>
            <person name="Mannion A."/>
            <person name="Whary M.T."/>
            <person name="Muthupalani S."/>
            <person name="Sheh A."/>
            <person name="Feng Y."/>
            <person name="Gong G."/>
            <person name="Vandamme P."/>
            <person name="Holcombe H.R."/>
            <person name="Paster B.J."/>
            <person name="Fox J.G."/>
        </authorList>
    </citation>
    <scope>NUCLEOTIDE SEQUENCE [LARGE SCALE GENOMIC DNA]</scope>
    <source>
        <strain evidence="3 4">MIT 97-6194</strain>
    </source>
</reference>
<evidence type="ECO:0008006" key="6">
    <source>
        <dbReference type="Google" id="ProtNLM"/>
    </source>
</evidence>
<dbReference type="STRING" id="1548018.LS64_03950"/>
<evidence type="ECO:0000313" key="4">
    <source>
        <dbReference type="Proteomes" id="UP000029714"/>
    </source>
</evidence>
<dbReference type="AlphaFoldDB" id="A0A347VRB0"/>
<evidence type="ECO:0000256" key="1">
    <source>
        <dbReference type="SAM" id="Coils"/>
    </source>
</evidence>
<reference evidence="3 4" key="1">
    <citation type="journal article" date="2014" name="Genome Announc.">
        <title>Draft genome sequences of eight enterohepatic helicobacter species isolated from both laboratory and wild rodents.</title>
        <authorList>
            <person name="Sheh A."/>
            <person name="Shen Z."/>
            <person name="Fox J.G."/>
        </authorList>
    </citation>
    <scope>NUCLEOTIDE SEQUENCE [LARGE SCALE GENOMIC DNA]</scope>
    <source>
        <strain evidence="3 4">MIT 97-6194</strain>
    </source>
</reference>
<sequence length="217" mass="24293">MRKIIFFCVFSVIVFADSVDNMMVQDLKDSKSMESTSQTTQDSKANDIDSNVETLESDVTNLENKIQNLRTNKNNSLKWFIGGYIGTYYNARYNNAQAQILNLSFVGGIFYNVRINHGLRGYAFASYNTIIKTQIFSAGVGADYFYDFKSGFKVFGGAYADFPFSTISTSLAIYGGVGGFLANNHHIELRIGYPLMQDSNLSKSVIIGVMYQYLFGK</sequence>
<evidence type="ECO:0000313" key="3">
    <source>
        <dbReference type="EMBL" id="TLD92176.1"/>
    </source>
</evidence>
<dbReference type="EMBL" id="JRMP02000023">
    <property type="protein sequence ID" value="TLD92176.1"/>
    <property type="molecule type" value="Genomic_DNA"/>
</dbReference>
<reference evidence="2 5" key="4">
    <citation type="submission" date="2019-12" db="EMBL/GenBank/DDBJ databases">
        <title>Multi-Generational Helicobacter saguini Isolates.</title>
        <authorList>
            <person name="Mannion A."/>
            <person name="Shen Z."/>
            <person name="Fox J.G."/>
        </authorList>
    </citation>
    <scope>NUCLEOTIDE SEQUENCE [LARGE SCALE GENOMIC DNA]</scope>
    <source>
        <strain evidence="2">16-048</strain>
        <strain evidence="5">16-048 (F4)</strain>
    </source>
</reference>
<dbReference type="Proteomes" id="UP000029714">
    <property type="component" value="Unassembled WGS sequence"/>
</dbReference>